<dbReference type="AlphaFoldDB" id="A0A9N8VTY3"/>
<feature type="region of interest" description="Disordered" evidence="1">
    <location>
        <begin position="1"/>
        <end position="27"/>
    </location>
</feature>
<evidence type="ECO:0000313" key="4">
    <source>
        <dbReference type="Proteomes" id="UP000789572"/>
    </source>
</evidence>
<evidence type="ECO:0000256" key="1">
    <source>
        <dbReference type="SAM" id="MobiDB-lite"/>
    </source>
</evidence>
<proteinExistence type="predicted"/>
<gene>
    <name evidence="3" type="ORF">POCULU_LOCUS499</name>
</gene>
<dbReference type="EMBL" id="CAJVPJ010000026">
    <property type="protein sequence ID" value="CAG8459820.1"/>
    <property type="molecule type" value="Genomic_DNA"/>
</dbReference>
<sequence length="108" mass="12057">METIQPLEEAHTKKSKRPLPESDTKETYETTISIPVRESESVDTEVKVNVETEEFGFWRTNAFILAVLTCFIVLFAVKNTPIRVAVVICAVIFANLVCFCKGCAKKSG</sequence>
<comment type="caution">
    <text evidence="3">The sequence shown here is derived from an EMBL/GenBank/DDBJ whole genome shotgun (WGS) entry which is preliminary data.</text>
</comment>
<protein>
    <submittedName>
        <fullName evidence="3">7653_t:CDS:1</fullName>
    </submittedName>
</protein>
<keyword evidence="2" id="KW-0472">Membrane</keyword>
<reference evidence="3" key="1">
    <citation type="submission" date="2021-06" db="EMBL/GenBank/DDBJ databases">
        <authorList>
            <person name="Kallberg Y."/>
            <person name="Tangrot J."/>
            <person name="Rosling A."/>
        </authorList>
    </citation>
    <scope>NUCLEOTIDE SEQUENCE</scope>
    <source>
        <strain evidence="3">IA702</strain>
    </source>
</reference>
<feature type="transmembrane region" description="Helical" evidence="2">
    <location>
        <begin position="57"/>
        <end position="76"/>
    </location>
</feature>
<dbReference type="Proteomes" id="UP000789572">
    <property type="component" value="Unassembled WGS sequence"/>
</dbReference>
<keyword evidence="2" id="KW-0812">Transmembrane</keyword>
<keyword evidence="4" id="KW-1185">Reference proteome</keyword>
<feature type="transmembrane region" description="Helical" evidence="2">
    <location>
        <begin position="82"/>
        <end position="104"/>
    </location>
</feature>
<evidence type="ECO:0000313" key="3">
    <source>
        <dbReference type="EMBL" id="CAG8459820.1"/>
    </source>
</evidence>
<keyword evidence="2" id="KW-1133">Transmembrane helix</keyword>
<feature type="compositionally biased region" description="Basic and acidic residues" evidence="1">
    <location>
        <begin position="8"/>
        <end position="27"/>
    </location>
</feature>
<name>A0A9N8VTY3_9GLOM</name>
<organism evidence="3 4">
    <name type="scientific">Paraglomus occultum</name>
    <dbReference type="NCBI Taxonomy" id="144539"/>
    <lineage>
        <taxon>Eukaryota</taxon>
        <taxon>Fungi</taxon>
        <taxon>Fungi incertae sedis</taxon>
        <taxon>Mucoromycota</taxon>
        <taxon>Glomeromycotina</taxon>
        <taxon>Glomeromycetes</taxon>
        <taxon>Paraglomerales</taxon>
        <taxon>Paraglomeraceae</taxon>
        <taxon>Paraglomus</taxon>
    </lineage>
</organism>
<accession>A0A9N8VTY3</accession>
<evidence type="ECO:0000256" key="2">
    <source>
        <dbReference type="SAM" id="Phobius"/>
    </source>
</evidence>